<evidence type="ECO:0000313" key="1">
    <source>
        <dbReference type="EMBL" id="SFT70436.1"/>
    </source>
</evidence>
<accession>A0A1I7A686</accession>
<reference evidence="2" key="1">
    <citation type="submission" date="2016-10" db="EMBL/GenBank/DDBJ databases">
        <authorList>
            <person name="Varghese N."/>
            <person name="Submissions S."/>
        </authorList>
    </citation>
    <scope>NUCLEOTIDE SEQUENCE [LARGE SCALE GENOMIC DNA]</scope>
    <source>
        <strain evidence="2">DSM 46136</strain>
    </source>
</reference>
<dbReference type="EMBL" id="FPBA01000007">
    <property type="protein sequence ID" value="SFT70436.1"/>
    <property type="molecule type" value="Genomic_DNA"/>
</dbReference>
<dbReference type="Proteomes" id="UP000199546">
    <property type="component" value="Unassembled WGS sequence"/>
</dbReference>
<proteinExistence type="predicted"/>
<name>A0A1I7A686_9ACTN</name>
<dbReference type="AlphaFoldDB" id="A0A1I7A686"/>
<organism evidence="1 2">
    <name type="scientific">Geodermatophilus amargosae</name>
    <dbReference type="NCBI Taxonomy" id="1296565"/>
    <lineage>
        <taxon>Bacteria</taxon>
        <taxon>Bacillati</taxon>
        <taxon>Actinomycetota</taxon>
        <taxon>Actinomycetes</taxon>
        <taxon>Geodermatophilales</taxon>
        <taxon>Geodermatophilaceae</taxon>
        <taxon>Geodermatophilus</taxon>
    </lineage>
</organism>
<dbReference type="OrthoDB" id="5197212at2"/>
<sequence>MFVALVELVLVLLVVGGLVFGAWTAWRVLDRGPTGPAEAARLPERDRAWLAGQIARARWSASHDEVEGTTRILVRRGYVGLDGRPAVLEERAFDTFPATDPAWEARFTEAMAAARYRCSYLNAEEER</sequence>
<protein>
    <submittedName>
        <fullName evidence="1">Uncharacterized protein</fullName>
    </submittedName>
</protein>
<dbReference type="RefSeq" id="WP_093579733.1">
    <property type="nucleotide sequence ID" value="NZ_FPBA01000007.1"/>
</dbReference>
<keyword evidence="2" id="KW-1185">Reference proteome</keyword>
<evidence type="ECO:0000313" key="2">
    <source>
        <dbReference type="Proteomes" id="UP000199546"/>
    </source>
</evidence>
<gene>
    <name evidence="1" type="ORF">SAMN05660657_02534</name>
</gene>